<evidence type="ECO:0000256" key="4">
    <source>
        <dbReference type="ARBA" id="ARBA00022528"/>
    </source>
</evidence>
<evidence type="ECO:0000256" key="5">
    <source>
        <dbReference type="ARBA" id="ARBA00022640"/>
    </source>
</evidence>
<keyword evidence="4" id="KW-0150">Chloroplast</keyword>
<reference evidence="18 19" key="1">
    <citation type="journal article" date="2020" name="ISME J.">
        <title>Uncovering the hidden diversity of litter-decomposition mechanisms in mushroom-forming fungi.</title>
        <authorList>
            <person name="Floudas D."/>
            <person name="Bentzer J."/>
            <person name="Ahren D."/>
            <person name="Johansson T."/>
            <person name="Persson P."/>
            <person name="Tunlid A."/>
        </authorList>
    </citation>
    <scope>NUCLEOTIDE SEQUENCE [LARGE SCALE GENOMIC DNA]</scope>
    <source>
        <strain evidence="18 19">CBS 146.42</strain>
    </source>
</reference>
<evidence type="ECO:0000256" key="14">
    <source>
        <dbReference type="ARBA" id="ARBA00024013"/>
    </source>
</evidence>
<evidence type="ECO:0000313" key="19">
    <source>
        <dbReference type="Proteomes" id="UP000559027"/>
    </source>
</evidence>
<dbReference type="InterPro" id="IPR045058">
    <property type="entry name" value="GIMA/IAN/Toc"/>
</dbReference>
<feature type="coiled-coil region" evidence="15">
    <location>
        <begin position="543"/>
        <end position="577"/>
    </location>
</feature>
<evidence type="ECO:0000256" key="7">
    <source>
        <dbReference type="ARBA" id="ARBA00022723"/>
    </source>
</evidence>
<dbReference type="GO" id="GO:0016787">
    <property type="term" value="F:hydrolase activity"/>
    <property type="evidence" value="ECO:0007669"/>
    <property type="project" value="UniProtKB-KW"/>
</dbReference>
<evidence type="ECO:0000256" key="12">
    <source>
        <dbReference type="ARBA" id="ARBA00022989"/>
    </source>
</evidence>
<feature type="region of interest" description="Disordered" evidence="16">
    <location>
        <begin position="600"/>
        <end position="637"/>
    </location>
</feature>
<dbReference type="AlphaFoldDB" id="A0A8H5G1Y5"/>
<evidence type="ECO:0000256" key="15">
    <source>
        <dbReference type="SAM" id="Coils"/>
    </source>
</evidence>
<dbReference type="InterPro" id="IPR006073">
    <property type="entry name" value="GTP-bd"/>
</dbReference>
<evidence type="ECO:0000256" key="2">
    <source>
        <dbReference type="ARBA" id="ARBA00004167"/>
    </source>
</evidence>
<evidence type="ECO:0000256" key="16">
    <source>
        <dbReference type="SAM" id="MobiDB-lite"/>
    </source>
</evidence>
<accession>A0A8H5G1Y5</accession>
<evidence type="ECO:0000256" key="8">
    <source>
        <dbReference type="ARBA" id="ARBA00022801"/>
    </source>
</evidence>
<dbReference type="EMBL" id="JAACJO010000006">
    <property type="protein sequence ID" value="KAF5356830.1"/>
    <property type="molecule type" value="Genomic_DNA"/>
</dbReference>
<dbReference type="SMART" id="SM00382">
    <property type="entry name" value="AAA"/>
    <property type="match status" value="2"/>
</dbReference>
<dbReference type="Proteomes" id="UP000559027">
    <property type="component" value="Unassembled WGS sequence"/>
</dbReference>
<dbReference type="PANTHER" id="PTHR10903">
    <property type="entry name" value="GTPASE, IMAP FAMILY MEMBER-RELATED"/>
    <property type="match status" value="1"/>
</dbReference>
<dbReference type="GO" id="GO:0015031">
    <property type="term" value="P:protein transport"/>
    <property type="evidence" value="ECO:0007669"/>
    <property type="project" value="UniProtKB-KW"/>
</dbReference>
<keyword evidence="15" id="KW-0175">Coiled coil</keyword>
<keyword evidence="3" id="KW-0813">Transport</keyword>
<sequence length="637" mass="72853">MSVPQRLDLNTICDVIPVSVHDLHENDMIIVIMGPSGVGKTTFIETVLEPHRAITDVGSQLRSIRGGISALRVAFKNNEQPNLVLIDTPGFDDAHRTDWEVLQAVVRWLNDAGTNDSQTRERTVLRRVSAFLWLHPITDTDFFFSTTTNFDIFTRFCGGNFHDRIIFTTTKWPEENSAEAKDCHDREQEFKGTHWKPMIDSGSRVHRFTRTSRSAQEIINLVLEIEAKHPSRDLPHGPMLEVDKGLLDEGSRIQEHRVRQENMGSSRSRKPPTSLQIFYRRDFDNIETAMPVTIKDLNDDDMIIAIMGPTGVGKSTFIQIITGPYFSNEGVGHQLRSATSDVRAVRITFKGGNIPNLVLVDTPGFDDTYKTDYQILESIAVWLKSVHRSLRIAGILYMHNITETRIPSSVSKNFEMFQKLCGEKFYDKVILVTTMWPDENAFTYKPEEQAEYEKRNEELVNDYWDIMIKSGSKDIVNEIANTESNAQVRISDQVMRIQKELVDEHKLLPQTKAGKHLHRFIQDLVGRQNGLLEQLMEELGHSVQQDSRAVGEILDELKSLQQEIEKAKKDMQRLKASPTKRLIAILRAWLSSHRSHIQGIGLRPGRRSSFQLPRNQVEQEAMVHREDTPLRRPASQT</sequence>
<keyword evidence="19" id="KW-1185">Reference proteome</keyword>
<dbReference type="GO" id="GO:0016020">
    <property type="term" value="C:membrane"/>
    <property type="evidence" value="ECO:0007669"/>
    <property type="project" value="UniProtKB-SubCell"/>
</dbReference>
<evidence type="ECO:0000256" key="13">
    <source>
        <dbReference type="ARBA" id="ARBA00023136"/>
    </source>
</evidence>
<proteinExistence type="predicted"/>
<dbReference type="InterPro" id="IPR003593">
    <property type="entry name" value="AAA+_ATPase"/>
</dbReference>
<dbReference type="Gene3D" id="3.40.50.300">
    <property type="entry name" value="P-loop containing nucleotide triphosphate hydrolases"/>
    <property type="match status" value="2"/>
</dbReference>
<comment type="subcellular location">
    <subcellularLocation>
        <location evidence="2">Membrane</location>
        <topology evidence="2">Single-pass membrane protein</topology>
    </subcellularLocation>
    <subcellularLocation>
        <location evidence="14">Plastid</location>
        <location evidence="14">Chloroplast outer membrane</location>
    </subcellularLocation>
</comment>
<feature type="compositionally biased region" description="Basic and acidic residues" evidence="16">
    <location>
        <begin position="621"/>
        <end position="630"/>
    </location>
</feature>
<dbReference type="GO" id="GO:0046872">
    <property type="term" value="F:metal ion binding"/>
    <property type="evidence" value="ECO:0007669"/>
    <property type="project" value="UniProtKB-KW"/>
</dbReference>
<keyword evidence="10" id="KW-0460">Magnesium</keyword>
<keyword evidence="6" id="KW-0812">Transmembrane</keyword>
<dbReference type="Pfam" id="PF01926">
    <property type="entry name" value="MMR_HSR1"/>
    <property type="match status" value="1"/>
</dbReference>
<evidence type="ECO:0000256" key="3">
    <source>
        <dbReference type="ARBA" id="ARBA00022448"/>
    </source>
</evidence>
<dbReference type="OrthoDB" id="8954335at2759"/>
<evidence type="ECO:0000256" key="6">
    <source>
        <dbReference type="ARBA" id="ARBA00022692"/>
    </source>
</evidence>
<gene>
    <name evidence="18" type="ORF">D9756_006607</name>
</gene>
<feature type="domain" description="AAA+ ATPase" evidence="17">
    <location>
        <begin position="26"/>
        <end position="194"/>
    </location>
</feature>
<keyword evidence="5" id="KW-0934">Plastid</keyword>
<keyword evidence="8" id="KW-0378">Hydrolase</keyword>
<keyword evidence="9" id="KW-1002">Plastid outer membrane</keyword>
<organism evidence="18 19">
    <name type="scientific">Leucocoprinus leucothites</name>
    <dbReference type="NCBI Taxonomy" id="201217"/>
    <lineage>
        <taxon>Eukaryota</taxon>
        <taxon>Fungi</taxon>
        <taxon>Dikarya</taxon>
        <taxon>Basidiomycota</taxon>
        <taxon>Agaricomycotina</taxon>
        <taxon>Agaricomycetes</taxon>
        <taxon>Agaricomycetidae</taxon>
        <taxon>Agaricales</taxon>
        <taxon>Agaricineae</taxon>
        <taxon>Agaricaceae</taxon>
        <taxon>Leucocoprinus</taxon>
    </lineage>
</organism>
<keyword evidence="13" id="KW-0472">Membrane</keyword>
<dbReference type="SUPFAM" id="SSF52540">
    <property type="entry name" value="P-loop containing nucleoside triphosphate hydrolases"/>
    <property type="match status" value="2"/>
</dbReference>
<dbReference type="GO" id="GO:0005525">
    <property type="term" value="F:GTP binding"/>
    <property type="evidence" value="ECO:0007669"/>
    <property type="project" value="InterPro"/>
</dbReference>
<evidence type="ECO:0000256" key="10">
    <source>
        <dbReference type="ARBA" id="ARBA00022842"/>
    </source>
</evidence>
<evidence type="ECO:0000256" key="11">
    <source>
        <dbReference type="ARBA" id="ARBA00022927"/>
    </source>
</evidence>
<keyword evidence="7" id="KW-0479">Metal-binding</keyword>
<evidence type="ECO:0000256" key="9">
    <source>
        <dbReference type="ARBA" id="ARBA00022805"/>
    </source>
</evidence>
<evidence type="ECO:0000259" key="17">
    <source>
        <dbReference type="SMART" id="SM00382"/>
    </source>
</evidence>
<dbReference type="CDD" id="cd00882">
    <property type="entry name" value="Ras_like_GTPase"/>
    <property type="match status" value="2"/>
</dbReference>
<keyword evidence="12" id="KW-1133">Transmembrane helix</keyword>
<feature type="domain" description="AAA+ ATPase" evidence="17">
    <location>
        <begin position="300"/>
        <end position="618"/>
    </location>
</feature>
<protein>
    <recommendedName>
        <fullName evidence="17">AAA+ ATPase domain-containing protein</fullName>
    </recommendedName>
</protein>
<keyword evidence="11" id="KW-0653">Protein transport</keyword>
<dbReference type="InterPro" id="IPR027417">
    <property type="entry name" value="P-loop_NTPase"/>
</dbReference>
<evidence type="ECO:0000256" key="1">
    <source>
        <dbReference type="ARBA" id="ARBA00001946"/>
    </source>
</evidence>
<feature type="compositionally biased region" description="Polar residues" evidence="16">
    <location>
        <begin position="608"/>
        <end position="618"/>
    </location>
</feature>
<dbReference type="PANTHER" id="PTHR10903:SF135">
    <property type="entry name" value="TRANSLOCASE OF CHLOROPLAST 120, CHLOROPLASTIC-RELATED"/>
    <property type="match status" value="1"/>
</dbReference>
<comment type="cofactor">
    <cofactor evidence="1">
        <name>Mg(2+)</name>
        <dbReference type="ChEBI" id="CHEBI:18420"/>
    </cofactor>
</comment>
<comment type="caution">
    <text evidence="18">The sequence shown here is derived from an EMBL/GenBank/DDBJ whole genome shotgun (WGS) entry which is preliminary data.</text>
</comment>
<name>A0A8H5G1Y5_9AGAR</name>
<evidence type="ECO:0000313" key="18">
    <source>
        <dbReference type="EMBL" id="KAF5356830.1"/>
    </source>
</evidence>